<proteinExistence type="predicted"/>
<evidence type="ECO:0000313" key="2">
    <source>
        <dbReference type="EMBL" id="MFC4818710.1"/>
    </source>
</evidence>
<dbReference type="EMBL" id="JBHSHD010000001">
    <property type="protein sequence ID" value="MFC4818710.1"/>
    <property type="molecule type" value="Genomic_DNA"/>
</dbReference>
<gene>
    <name evidence="2" type="ORF">ACFO6Q_00120</name>
</gene>
<accession>A0ABV9QN33</accession>
<sequence>MQQHVRITPVSIGQVFLGITWRGFQGRTIEAEVNMRKDIVLLGFGLLFATVDVGAFQLSAEFRPVEDRLRKDEKSEPIVAQVARCSEARRELQITGETFPMTYPDGLFVVCDTSASENAADATVLRYLFSDSKKEVLVAGAVNVKLSKAFDGWKIHSWKKSFFEYAP</sequence>
<keyword evidence="1" id="KW-0812">Transmembrane</keyword>
<protein>
    <submittedName>
        <fullName evidence="2">Uncharacterized protein</fullName>
    </submittedName>
</protein>
<keyword evidence="1" id="KW-0472">Membrane</keyword>
<reference evidence="3" key="1">
    <citation type="journal article" date="2019" name="Int. J. Syst. Evol. Microbiol.">
        <title>The Global Catalogue of Microorganisms (GCM) 10K type strain sequencing project: providing services to taxonomists for standard genome sequencing and annotation.</title>
        <authorList>
            <consortium name="The Broad Institute Genomics Platform"/>
            <consortium name="The Broad Institute Genome Sequencing Center for Infectious Disease"/>
            <person name="Wu L."/>
            <person name="Ma J."/>
        </authorList>
    </citation>
    <scope>NUCLEOTIDE SEQUENCE [LARGE SCALE GENOMIC DNA]</scope>
    <source>
        <strain evidence="3">CCUG 30340</strain>
    </source>
</reference>
<feature type="transmembrane region" description="Helical" evidence="1">
    <location>
        <begin position="39"/>
        <end position="60"/>
    </location>
</feature>
<comment type="caution">
    <text evidence="2">The sequence shown here is derived from an EMBL/GenBank/DDBJ whole genome shotgun (WGS) entry which is preliminary data.</text>
</comment>
<dbReference type="Proteomes" id="UP001595886">
    <property type="component" value="Unassembled WGS sequence"/>
</dbReference>
<dbReference type="RefSeq" id="WP_380018436.1">
    <property type="nucleotide sequence ID" value="NZ_JBHSHD010000001.1"/>
</dbReference>
<organism evidence="2 3">
    <name type="scientific">Dokdonella ginsengisoli</name>
    <dbReference type="NCBI Taxonomy" id="363846"/>
    <lineage>
        <taxon>Bacteria</taxon>
        <taxon>Pseudomonadati</taxon>
        <taxon>Pseudomonadota</taxon>
        <taxon>Gammaproteobacteria</taxon>
        <taxon>Lysobacterales</taxon>
        <taxon>Rhodanobacteraceae</taxon>
        <taxon>Dokdonella</taxon>
    </lineage>
</organism>
<evidence type="ECO:0000313" key="3">
    <source>
        <dbReference type="Proteomes" id="UP001595886"/>
    </source>
</evidence>
<keyword evidence="3" id="KW-1185">Reference proteome</keyword>
<name>A0ABV9QN33_9GAMM</name>
<keyword evidence="1" id="KW-1133">Transmembrane helix</keyword>
<evidence type="ECO:0000256" key="1">
    <source>
        <dbReference type="SAM" id="Phobius"/>
    </source>
</evidence>